<comment type="cofactor">
    <cofactor evidence="10">
        <name>Zn(2+)</name>
        <dbReference type="ChEBI" id="CHEBI:29105"/>
    </cofactor>
    <text evidence="10">Binds 1 zinc ion per subunit.</text>
</comment>
<dbReference type="InterPro" id="IPR033708">
    <property type="entry name" value="Anticodon_Ile_BEm"/>
</dbReference>
<dbReference type="Pfam" id="PF00133">
    <property type="entry name" value="tRNA-synt_1"/>
    <property type="match status" value="1"/>
</dbReference>
<evidence type="ECO:0000259" key="12">
    <source>
        <dbReference type="Pfam" id="PF06827"/>
    </source>
</evidence>
<feature type="binding site" evidence="10">
    <location>
        <position position="605"/>
    </location>
    <ligand>
        <name>ATP</name>
        <dbReference type="ChEBI" id="CHEBI:30616"/>
    </ligand>
</feature>
<feature type="binding site" evidence="10">
    <location>
        <position position="561"/>
    </location>
    <ligand>
        <name>L-isoleucyl-5'-AMP</name>
        <dbReference type="ChEBI" id="CHEBI:178002"/>
    </ligand>
</feature>
<dbReference type="InterPro" id="IPR010663">
    <property type="entry name" value="Znf_FPG/IleRS"/>
</dbReference>
<evidence type="ECO:0000256" key="5">
    <source>
        <dbReference type="ARBA" id="ARBA00022840"/>
    </source>
</evidence>
<keyword evidence="5 10" id="KW-0067">ATP-binding</keyword>
<keyword evidence="4 10" id="KW-0547">Nucleotide-binding</keyword>
<dbReference type="GO" id="GO:0005829">
    <property type="term" value="C:cytosol"/>
    <property type="evidence" value="ECO:0007669"/>
    <property type="project" value="TreeGrafter"/>
</dbReference>
<dbReference type="InterPro" id="IPR013155">
    <property type="entry name" value="M/V/L/I-tRNA-synth_anticd-bd"/>
</dbReference>
<comment type="subunit">
    <text evidence="10">Monomer.</text>
</comment>
<dbReference type="Proteomes" id="UP000184139">
    <property type="component" value="Unassembled WGS sequence"/>
</dbReference>
<dbReference type="Gene3D" id="3.90.740.10">
    <property type="entry name" value="Valyl/Leucyl/Isoleucyl-tRNA synthetase, editing domain"/>
    <property type="match status" value="1"/>
</dbReference>
<sequence>MDYRATLNLPETSFKMKANLTQNEPLMLKRWDAENLYQRIQERSVGRPLFVLHDGPPYANGNIHLGTAFNKILKDIILRSKRMAGFNAPYIPGWDCHGLPIEHNVDKELGDKKKTIPTLSKRRACRSYAEKWIKTQKKEFKRLGVLGDWERPYLTMSYDYEATIAREFNKFLLSGAVVRSKKPVYWCSTCVTALAEAEVEYHQHTSPSIYVKFAIDAGLGDIDEKLAGTPTFIVIWTTTPWTLPANLAVALHPDFEYAAVRVGDELLVLAKELVPRVMDEWGVSDWTIESTFAAGPLEKRTCRHPFMNRDSLLVLADYVTLEAGTGCVHTAPGHGTDDYQTGLRYGLDILSPLDDDGYYTAEAGVYEGLRVPEVNDRINGDLVESGHLLHQAAITHSYPHCWRCKQPVIYRATPQWFISMEHDDLRRKSLEQIRQVVWTPGWGMQRIYSMIENRPDWCLSRQRAWGVPITVISCRDCGAVINDETIAGTIDELFLQEGADAWFSHGVDDFLPADKTCPSCGSVEFRQETDILDVWFDSGVSHAAVCERREELTSPADLYLEGSDQHRGWFHSALLTSVGTRGRAPYKGVLTHGYVVDGQGKKMSKSVGNVVAPQEVIEQYGAEILRLWVASEDYRDDVKVSDGILRQVTESYRKIRNTIRYMLGNLADFQPDRDAVPLEQLDELDRWALARFEEVKEKIVAAYERYEFHGVYHGLNYFCGMTMSAFYLDIIKDRLYVSGTDSPLRRGAQTVLREITEGLLQLMAPILCFTAAEAWDALHGRDRQDDLAGSIFFTDFPAGNRRNHLDEATEQRWKRLARIRADITRALEKARAGKIIGHSLEAEVLVAGEGELAAFLADQWQTLKEITIVSALRLVGPQELAGLDATTGEEVEGLRVAVGPAPGEKCERCWIRSTSVGTSAGHPTICDRCLNVIGTMNLHEQS</sequence>
<dbReference type="PANTHER" id="PTHR42765:SF1">
    <property type="entry name" value="ISOLEUCINE--TRNA LIGASE, MITOCHONDRIAL"/>
    <property type="match status" value="1"/>
</dbReference>
<evidence type="ECO:0000256" key="1">
    <source>
        <dbReference type="ARBA" id="ARBA00006887"/>
    </source>
</evidence>
<keyword evidence="10" id="KW-0862">Zinc</keyword>
<keyword evidence="15" id="KW-1185">Reference proteome</keyword>
<dbReference type="InterPro" id="IPR023585">
    <property type="entry name" value="Ile-tRNA-ligase_type1"/>
</dbReference>
<proteinExistence type="inferred from homology"/>
<keyword evidence="3 10" id="KW-0436">Ligase</keyword>
<dbReference type="GO" id="GO:0000049">
    <property type="term" value="F:tRNA binding"/>
    <property type="evidence" value="ECO:0007669"/>
    <property type="project" value="InterPro"/>
</dbReference>
<protein>
    <recommendedName>
        <fullName evidence="10">Isoleucine--tRNA ligase</fullName>
        <ecNumber evidence="10">6.1.1.5</ecNumber>
    </recommendedName>
    <alternativeName>
        <fullName evidence="10">Isoleucyl-tRNA synthetase</fullName>
        <shortName evidence="10">IleRS</shortName>
    </alternativeName>
</protein>
<dbReference type="CDD" id="cd07960">
    <property type="entry name" value="Anticodon_Ia_Ile_BEm"/>
    <property type="match status" value="1"/>
</dbReference>
<dbReference type="PROSITE" id="PS00178">
    <property type="entry name" value="AA_TRNA_LIGASE_I"/>
    <property type="match status" value="1"/>
</dbReference>
<evidence type="ECO:0000256" key="9">
    <source>
        <dbReference type="ARBA" id="ARBA00048359"/>
    </source>
</evidence>
<dbReference type="SUPFAM" id="SSF50677">
    <property type="entry name" value="ValRS/IleRS/LeuRS editing domain"/>
    <property type="match status" value="1"/>
</dbReference>
<dbReference type="STRING" id="1121409.SAMN02745124_02883"/>
<keyword evidence="2 10" id="KW-0963">Cytoplasm</keyword>
<dbReference type="Pfam" id="PF06827">
    <property type="entry name" value="zf-FPG_IleRS"/>
    <property type="match status" value="1"/>
</dbReference>
<dbReference type="Pfam" id="PF08264">
    <property type="entry name" value="Anticodon_1"/>
    <property type="match status" value="1"/>
</dbReference>
<feature type="domain" description="Methionyl/Valyl/Leucyl/Isoleucyl-tRNA synthetase anticodon-binding" evidence="13">
    <location>
        <begin position="685"/>
        <end position="845"/>
    </location>
</feature>
<evidence type="ECO:0000256" key="6">
    <source>
        <dbReference type="ARBA" id="ARBA00022917"/>
    </source>
</evidence>
<dbReference type="InterPro" id="IPR014729">
    <property type="entry name" value="Rossmann-like_a/b/a_fold"/>
</dbReference>
<keyword evidence="7 10" id="KW-0030">Aminoacyl-tRNA synthetase</keyword>
<dbReference type="AlphaFoldDB" id="A0A1M5X9D8"/>
<dbReference type="InterPro" id="IPR002301">
    <property type="entry name" value="Ile-tRNA-ligase"/>
</dbReference>
<comment type="domain">
    <text evidence="10">IleRS has two distinct active sites: one for aminoacylation and one for editing. The misactivated valine is translocated from the active site to the editing site, which sterically excludes the correctly activated isoleucine. The single editing site contains two valyl binding pockets, one specific for each substrate (Val-AMP or Val-tRNA(Ile)).</text>
</comment>
<feature type="binding site" evidence="10">
    <location>
        <position position="906"/>
    </location>
    <ligand>
        <name>Zn(2+)</name>
        <dbReference type="ChEBI" id="CHEBI:29105"/>
    </ligand>
</feature>
<keyword evidence="6 10" id="KW-0648">Protein biosynthesis</keyword>
<dbReference type="FunFam" id="1.10.730.20:FF:000001">
    <property type="entry name" value="Isoleucine--tRNA ligase"/>
    <property type="match status" value="1"/>
</dbReference>
<gene>
    <name evidence="10" type="primary">ileS</name>
    <name evidence="14" type="ORF">SAMN02745124_02883</name>
</gene>
<evidence type="ECO:0000256" key="10">
    <source>
        <dbReference type="HAMAP-Rule" id="MF_02002"/>
    </source>
</evidence>
<dbReference type="InterPro" id="IPR009080">
    <property type="entry name" value="tRNAsynth_Ia_anticodon-bd"/>
</dbReference>
<evidence type="ECO:0000313" key="15">
    <source>
        <dbReference type="Proteomes" id="UP000184139"/>
    </source>
</evidence>
<dbReference type="EC" id="6.1.1.5" evidence="10"/>
<dbReference type="InterPro" id="IPR050081">
    <property type="entry name" value="Ile-tRNA_ligase"/>
</dbReference>
<feature type="binding site" evidence="10">
    <location>
        <position position="926"/>
    </location>
    <ligand>
        <name>Zn(2+)</name>
        <dbReference type="ChEBI" id="CHEBI:29105"/>
    </ligand>
</feature>
<evidence type="ECO:0000256" key="8">
    <source>
        <dbReference type="ARBA" id="ARBA00025217"/>
    </source>
</evidence>
<evidence type="ECO:0000256" key="3">
    <source>
        <dbReference type="ARBA" id="ARBA00022598"/>
    </source>
</evidence>
<evidence type="ECO:0000259" key="13">
    <source>
        <dbReference type="Pfam" id="PF08264"/>
    </source>
</evidence>
<dbReference type="Gene3D" id="1.10.10.830">
    <property type="entry name" value="Ile-tRNA synthetase CP2 domain-like"/>
    <property type="match status" value="1"/>
</dbReference>
<dbReference type="Gene3D" id="1.10.730.20">
    <property type="match status" value="1"/>
</dbReference>
<comment type="similarity">
    <text evidence="1 10">Belongs to the class-I aminoacyl-tRNA synthetase family. IleS type 1 subfamily.</text>
</comment>
<keyword evidence="10" id="KW-0479">Metal-binding</keyword>
<dbReference type="CDD" id="cd00818">
    <property type="entry name" value="IleRS_core"/>
    <property type="match status" value="1"/>
</dbReference>
<dbReference type="Gene3D" id="3.40.50.620">
    <property type="entry name" value="HUPs"/>
    <property type="match status" value="2"/>
</dbReference>
<dbReference type="HAMAP" id="MF_02002">
    <property type="entry name" value="Ile_tRNA_synth_type1"/>
    <property type="match status" value="1"/>
</dbReference>
<feature type="binding site" evidence="10">
    <location>
        <position position="909"/>
    </location>
    <ligand>
        <name>Zn(2+)</name>
        <dbReference type="ChEBI" id="CHEBI:29105"/>
    </ligand>
</feature>
<feature type="domain" description="Zinc finger FPG/IleRS-type" evidence="12">
    <location>
        <begin position="903"/>
        <end position="931"/>
    </location>
</feature>
<evidence type="ECO:0000256" key="4">
    <source>
        <dbReference type="ARBA" id="ARBA00022741"/>
    </source>
</evidence>
<evidence type="ECO:0000256" key="7">
    <source>
        <dbReference type="ARBA" id="ARBA00023146"/>
    </source>
</evidence>
<name>A0A1M5X9D8_9BACT</name>
<dbReference type="PRINTS" id="PR00984">
    <property type="entry name" value="TRNASYNTHILE"/>
</dbReference>
<dbReference type="InterPro" id="IPR001412">
    <property type="entry name" value="aa-tRNA-synth_I_CS"/>
</dbReference>
<evidence type="ECO:0000259" key="11">
    <source>
        <dbReference type="Pfam" id="PF00133"/>
    </source>
</evidence>
<dbReference type="EMBL" id="FQXS01000018">
    <property type="protein sequence ID" value="SHH96359.1"/>
    <property type="molecule type" value="Genomic_DNA"/>
</dbReference>
<dbReference type="OrthoDB" id="9810365at2"/>
<accession>A0A1M5X9D8</accession>
<feature type="short sequence motif" description="'KMSKS' region" evidence="10">
    <location>
        <begin position="602"/>
        <end position="606"/>
    </location>
</feature>
<dbReference type="GO" id="GO:0006428">
    <property type="term" value="P:isoleucyl-tRNA aminoacylation"/>
    <property type="evidence" value="ECO:0007669"/>
    <property type="project" value="UniProtKB-UniRule"/>
</dbReference>
<dbReference type="NCBIfam" id="TIGR00392">
    <property type="entry name" value="ileS"/>
    <property type="match status" value="1"/>
</dbReference>
<feature type="binding site" evidence="10">
    <location>
        <position position="929"/>
    </location>
    <ligand>
        <name>Zn(2+)</name>
        <dbReference type="ChEBI" id="CHEBI:29105"/>
    </ligand>
</feature>
<feature type="domain" description="Aminoacyl-tRNA synthetase class Ia" evidence="11">
    <location>
        <begin position="27"/>
        <end position="641"/>
    </location>
</feature>
<dbReference type="PANTHER" id="PTHR42765">
    <property type="entry name" value="SOLEUCYL-TRNA SYNTHETASE"/>
    <property type="match status" value="1"/>
</dbReference>
<reference evidence="14 15" key="1">
    <citation type="submission" date="2016-11" db="EMBL/GenBank/DDBJ databases">
        <authorList>
            <person name="Jaros S."/>
            <person name="Januszkiewicz K."/>
            <person name="Wedrychowicz H."/>
        </authorList>
    </citation>
    <scope>NUCLEOTIDE SEQUENCE [LARGE SCALE GENOMIC DNA]</scope>
    <source>
        <strain evidence="14 15">DSM 9705</strain>
    </source>
</reference>
<dbReference type="GO" id="GO:0008270">
    <property type="term" value="F:zinc ion binding"/>
    <property type="evidence" value="ECO:0007669"/>
    <property type="project" value="UniProtKB-UniRule"/>
</dbReference>
<evidence type="ECO:0000313" key="14">
    <source>
        <dbReference type="EMBL" id="SHH96359.1"/>
    </source>
</evidence>
<feature type="short sequence motif" description="'HIGH' region" evidence="10">
    <location>
        <begin position="57"/>
        <end position="67"/>
    </location>
</feature>
<comment type="subcellular location">
    <subcellularLocation>
        <location evidence="10">Cytoplasm</location>
    </subcellularLocation>
</comment>
<dbReference type="InterPro" id="IPR002300">
    <property type="entry name" value="aa-tRNA-synth_Ia"/>
</dbReference>
<organism evidence="14 15">
    <name type="scientific">Desulfofustis glycolicus DSM 9705</name>
    <dbReference type="NCBI Taxonomy" id="1121409"/>
    <lineage>
        <taxon>Bacteria</taxon>
        <taxon>Pseudomonadati</taxon>
        <taxon>Thermodesulfobacteriota</taxon>
        <taxon>Desulfobulbia</taxon>
        <taxon>Desulfobulbales</taxon>
        <taxon>Desulfocapsaceae</taxon>
        <taxon>Desulfofustis</taxon>
    </lineage>
</organism>
<evidence type="ECO:0000256" key="2">
    <source>
        <dbReference type="ARBA" id="ARBA00022490"/>
    </source>
</evidence>
<dbReference type="GO" id="GO:0004822">
    <property type="term" value="F:isoleucine-tRNA ligase activity"/>
    <property type="evidence" value="ECO:0007669"/>
    <property type="project" value="UniProtKB-UniRule"/>
</dbReference>
<dbReference type="SUPFAM" id="SSF52374">
    <property type="entry name" value="Nucleotidylyl transferase"/>
    <property type="match status" value="1"/>
</dbReference>
<comment type="function">
    <text evidence="8 10">Catalyzes the attachment of isoleucine to tRNA(Ile). As IleRS can inadvertently accommodate and process structurally similar amino acids such as valine, to avoid such errors it has two additional distinct tRNA(Ile)-dependent editing activities. One activity is designated as 'pretransfer' editing and involves the hydrolysis of activated Val-AMP. The other activity is designated 'posttransfer' editing and involves deacylation of mischarged Val-tRNA(Ile).</text>
</comment>
<dbReference type="RefSeq" id="WP_073377199.1">
    <property type="nucleotide sequence ID" value="NZ_FQXS01000018.1"/>
</dbReference>
<dbReference type="GO" id="GO:0002161">
    <property type="term" value="F:aminoacyl-tRNA deacylase activity"/>
    <property type="evidence" value="ECO:0007669"/>
    <property type="project" value="InterPro"/>
</dbReference>
<comment type="catalytic activity">
    <reaction evidence="9 10">
        <text>tRNA(Ile) + L-isoleucine + ATP = L-isoleucyl-tRNA(Ile) + AMP + diphosphate</text>
        <dbReference type="Rhea" id="RHEA:11060"/>
        <dbReference type="Rhea" id="RHEA-COMP:9666"/>
        <dbReference type="Rhea" id="RHEA-COMP:9695"/>
        <dbReference type="ChEBI" id="CHEBI:30616"/>
        <dbReference type="ChEBI" id="CHEBI:33019"/>
        <dbReference type="ChEBI" id="CHEBI:58045"/>
        <dbReference type="ChEBI" id="CHEBI:78442"/>
        <dbReference type="ChEBI" id="CHEBI:78528"/>
        <dbReference type="ChEBI" id="CHEBI:456215"/>
        <dbReference type="EC" id="6.1.1.5"/>
    </reaction>
</comment>
<dbReference type="GO" id="GO:0005524">
    <property type="term" value="F:ATP binding"/>
    <property type="evidence" value="ECO:0007669"/>
    <property type="project" value="UniProtKB-UniRule"/>
</dbReference>
<dbReference type="SUPFAM" id="SSF47323">
    <property type="entry name" value="Anticodon-binding domain of a subclass of class I aminoacyl-tRNA synthetases"/>
    <property type="match status" value="1"/>
</dbReference>
<dbReference type="InterPro" id="IPR009008">
    <property type="entry name" value="Val/Leu/Ile-tRNA-synth_edit"/>
</dbReference>